<organism evidence="1">
    <name type="scientific">freshwater metagenome</name>
    <dbReference type="NCBI Taxonomy" id="449393"/>
    <lineage>
        <taxon>unclassified sequences</taxon>
        <taxon>metagenomes</taxon>
        <taxon>ecological metagenomes</taxon>
    </lineage>
</organism>
<sequence>MFSRFLETLLGDFVTRHVNTGRLFELLREVINDASIPVVATETVITSRRANLNRAEVVILAHFEERHVERSTTEVEDENEFVFLTLIEAVRERSGGGLIDDA</sequence>
<reference evidence="1" key="1">
    <citation type="submission" date="2020-05" db="EMBL/GenBank/DDBJ databases">
        <authorList>
            <person name="Chiriac C."/>
            <person name="Salcher M."/>
            <person name="Ghai R."/>
            <person name="Kavagutti S V."/>
        </authorList>
    </citation>
    <scope>NUCLEOTIDE SEQUENCE</scope>
</reference>
<dbReference type="InterPro" id="IPR019651">
    <property type="entry name" value="Glutamate_DH_NAD-spec"/>
</dbReference>
<protein>
    <submittedName>
        <fullName evidence="1">Unannotated protein</fullName>
    </submittedName>
</protein>
<evidence type="ECO:0000313" key="1">
    <source>
        <dbReference type="EMBL" id="CAB4873445.1"/>
    </source>
</evidence>
<accession>A0A6J7DWT3</accession>
<name>A0A6J7DWT3_9ZZZZ</name>
<dbReference type="AlphaFoldDB" id="A0A6J7DWT3"/>
<gene>
    <name evidence="1" type="ORF">UFOPK3364_00876</name>
</gene>
<dbReference type="Pfam" id="PF10712">
    <property type="entry name" value="NAD-GH"/>
    <property type="match status" value="1"/>
</dbReference>
<dbReference type="EMBL" id="CAFBLO010000092">
    <property type="protein sequence ID" value="CAB4873445.1"/>
    <property type="molecule type" value="Genomic_DNA"/>
</dbReference>
<proteinExistence type="predicted"/>